<comment type="caution">
    <text evidence="1">The sequence shown here is derived from an EMBL/GenBank/DDBJ whole genome shotgun (WGS) entry which is preliminary data.</text>
</comment>
<gene>
    <name evidence="1" type="ORF">HUJ06_000882</name>
</gene>
<organism evidence="1 2">
    <name type="scientific">Nelumbo nucifera</name>
    <name type="common">Sacred lotus</name>
    <dbReference type="NCBI Taxonomy" id="4432"/>
    <lineage>
        <taxon>Eukaryota</taxon>
        <taxon>Viridiplantae</taxon>
        <taxon>Streptophyta</taxon>
        <taxon>Embryophyta</taxon>
        <taxon>Tracheophyta</taxon>
        <taxon>Spermatophyta</taxon>
        <taxon>Magnoliopsida</taxon>
        <taxon>Proteales</taxon>
        <taxon>Nelumbonaceae</taxon>
        <taxon>Nelumbo</taxon>
    </lineage>
</organism>
<name>A0A822ZBZ6_NELNU</name>
<reference evidence="1 2" key="1">
    <citation type="journal article" date="2020" name="Mol. Biol. Evol.">
        <title>Distinct Expression and Methylation Patterns for Genes with Different Fates following a Single Whole-Genome Duplication in Flowering Plants.</title>
        <authorList>
            <person name="Shi T."/>
            <person name="Rahmani R.S."/>
            <person name="Gugger P.F."/>
            <person name="Wang M."/>
            <person name="Li H."/>
            <person name="Zhang Y."/>
            <person name="Li Z."/>
            <person name="Wang Q."/>
            <person name="Van de Peer Y."/>
            <person name="Marchal K."/>
            <person name="Chen J."/>
        </authorList>
    </citation>
    <scope>NUCLEOTIDE SEQUENCE [LARGE SCALE GENOMIC DNA]</scope>
    <source>
        <tissue evidence="1">Leaf</tissue>
    </source>
</reference>
<keyword evidence="2" id="KW-1185">Reference proteome</keyword>
<dbReference type="AlphaFoldDB" id="A0A822ZBZ6"/>
<proteinExistence type="predicted"/>
<accession>A0A822ZBZ6</accession>
<dbReference type="Proteomes" id="UP000607653">
    <property type="component" value="Unassembled WGS sequence"/>
</dbReference>
<evidence type="ECO:0000313" key="1">
    <source>
        <dbReference type="EMBL" id="DAD42652.1"/>
    </source>
</evidence>
<evidence type="ECO:0000313" key="2">
    <source>
        <dbReference type="Proteomes" id="UP000607653"/>
    </source>
</evidence>
<protein>
    <submittedName>
        <fullName evidence="1">Uncharacterized protein</fullName>
    </submittedName>
</protein>
<sequence length="32" mass="4040">MEDQKRRMEALLERLKNSHFFVRITESDEPFW</sequence>
<dbReference type="EMBL" id="DUZY01000006">
    <property type="protein sequence ID" value="DAD42652.1"/>
    <property type="molecule type" value="Genomic_DNA"/>
</dbReference>